<protein>
    <submittedName>
        <fullName evidence="1">Uncharacterized protein</fullName>
    </submittedName>
</protein>
<evidence type="ECO:0000313" key="1">
    <source>
        <dbReference type="EMBL" id="NNB52449.1"/>
    </source>
</evidence>
<accession>A0A9Q5FU03</accession>
<organism evidence="1 2">
    <name type="scientific">Pseudomonas fragi</name>
    <dbReference type="NCBI Taxonomy" id="296"/>
    <lineage>
        <taxon>Bacteria</taxon>
        <taxon>Pseudomonadati</taxon>
        <taxon>Pseudomonadota</taxon>
        <taxon>Gammaproteobacteria</taxon>
        <taxon>Pseudomonadales</taxon>
        <taxon>Pseudomonadaceae</taxon>
        <taxon>Pseudomonas</taxon>
    </lineage>
</organism>
<evidence type="ECO:0000313" key="2">
    <source>
        <dbReference type="Proteomes" id="UP000564604"/>
    </source>
</evidence>
<dbReference type="AlphaFoldDB" id="A0A9Q5FU03"/>
<sequence>MDKATDFESAVNRINDAMQALEEIALTNRLEGGKILEFLLSFNPSICDQSDLSIKVGALRILNEQCKPHARIILEQSISLEIPVWTTYRDRIKKILYI</sequence>
<proteinExistence type="predicted"/>
<gene>
    <name evidence="1" type="ORF">HBN89_24880</name>
</gene>
<comment type="caution">
    <text evidence="1">The sequence shown here is derived from an EMBL/GenBank/DDBJ whole genome shotgun (WGS) entry which is preliminary data.</text>
</comment>
<reference evidence="1 2" key="1">
    <citation type="journal article" date="2020" name="Front. Microbiol.">
        <title>Genetic Organization of the aprX-lipA2 Operon Affects the Proteolytic Potential of Pseudomonas Species in Milk.</title>
        <authorList>
            <person name="Maier C."/>
            <person name="Huptas C."/>
            <person name="von Neubeck M."/>
            <person name="Scherer S."/>
            <person name="Wenning M."/>
            <person name="Lucking G."/>
        </authorList>
    </citation>
    <scope>NUCLEOTIDE SEQUENCE [LARGE SCALE GENOMIC DNA]</scope>
    <source>
        <strain evidence="1 2">WS 5094</strain>
    </source>
</reference>
<dbReference type="RefSeq" id="WP_140387973.1">
    <property type="nucleotide sequence ID" value="NZ_JAAQYU010000052.1"/>
</dbReference>
<dbReference type="EMBL" id="JAAQYX010000069">
    <property type="protein sequence ID" value="NNB52449.1"/>
    <property type="molecule type" value="Genomic_DNA"/>
</dbReference>
<dbReference type="Proteomes" id="UP000564604">
    <property type="component" value="Unassembled WGS sequence"/>
</dbReference>
<name>A0A9Q5FU03_PSEFR</name>